<evidence type="ECO:0000313" key="7">
    <source>
        <dbReference type="Proteomes" id="UP000694941"/>
    </source>
</evidence>
<gene>
    <name evidence="8" type="primary">LOC111083071</name>
</gene>
<feature type="non-terminal residue" evidence="8">
    <location>
        <position position="954"/>
    </location>
</feature>
<evidence type="ECO:0000259" key="6">
    <source>
        <dbReference type="Pfam" id="PF02010"/>
    </source>
</evidence>
<keyword evidence="7" id="KW-1185">Reference proteome</keyword>
<dbReference type="RefSeq" id="XP_022235014.1">
    <property type="nucleotide sequence ID" value="XM_022379306.1"/>
</dbReference>
<feature type="domain" description="PKD/REJ-like" evidence="6">
    <location>
        <begin position="419"/>
        <end position="792"/>
    </location>
</feature>
<accession>A0ABM1RUF9</accession>
<dbReference type="Proteomes" id="UP000694941">
    <property type="component" value="Unplaced"/>
</dbReference>
<protein>
    <submittedName>
        <fullName evidence="8">Uncharacterized protein LOC111083071</fullName>
    </submittedName>
</protein>
<name>A0ABM1RUF9_LIMPO</name>
<feature type="non-terminal residue" evidence="8">
    <location>
        <position position="1"/>
    </location>
</feature>
<keyword evidence="4" id="KW-1133">Transmembrane helix</keyword>
<evidence type="ECO:0000256" key="4">
    <source>
        <dbReference type="ARBA" id="ARBA00022989"/>
    </source>
</evidence>
<proteinExistence type="predicted"/>
<dbReference type="Pfam" id="PF02010">
    <property type="entry name" value="REJ"/>
    <property type="match status" value="1"/>
</dbReference>
<dbReference type="GeneID" id="111083071"/>
<evidence type="ECO:0000256" key="3">
    <source>
        <dbReference type="ARBA" id="ARBA00022737"/>
    </source>
</evidence>
<evidence type="ECO:0000256" key="2">
    <source>
        <dbReference type="ARBA" id="ARBA00022692"/>
    </source>
</evidence>
<evidence type="ECO:0000313" key="8">
    <source>
        <dbReference type="RefSeq" id="XP_022235014.1"/>
    </source>
</evidence>
<dbReference type="PANTHER" id="PTHR46730">
    <property type="entry name" value="POLYCYSTIN-1"/>
    <property type="match status" value="1"/>
</dbReference>
<keyword evidence="3" id="KW-0677">Repeat</keyword>
<dbReference type="PANTHER" id="PTHR46730:SF1">
    <property type="entry name" value="PLAT DOMAIN-CONTAINING PROTEIN"/>
    <property type="match status" value="1"/>
</dbReference>
<sequence length="954" mass="104082">FCVNHIKFIPVIIKDHVCAEVCPSIVFSGVYENGNVTCPPRYYFCAETEGCAVCKKENNPCPAGLVYCVEEEVCAVNCSQTDQCTPGFVFCEDMQVCLPSCNSTVFCSTNEIFCPRTQSCSNISECYQNESSCSFTLNVTSTSITCLREEACPQDSSCCPSENGLPICVTASGVPLTTDEVPYPTIAMFTDTLDAVEITFTTALTPQGPLNCSKVFDERSLKLFGQDPGCVSVADTLVVQLGREALVEPGDLLSLQPGNEIYNRDGSSPEKFEATGNMKLEDATSPLTPYFELFGPREVCGGTINITVVDVSADASHEMEYFRSIFPMDTSDPTIYFGLHVLELEISRQQNTDPRLLSFSSNQLKDDIDYIIIFTARNRLGIETYLPTIHKVRRTTKPLALTLIGPKLVDSYDDVTFSVSVDVCADVNTATSEFQFTWSTDSTEFSLAAYSGSSVTITNEHLVGGKSYAISVSVSVNGSNALRGEASSSFYVKKPSLSPWIDPESLVVGDQTPYFVLEGTPYLNVDPTTATQENVLVEWSCSRQMASTSCFNTTVVTNENTLIVPSGLLEPESYNITFKATRSLFEAKAQSRVTVRPGNVPLVHVKRSEVGPVSPTERLVINGYITSDVYVKVWWEGVVEKEFATTSLDGLTPSFESRNYSNPVVKRPFPLLIPAANAEWPGLMGGTRYKFALIAEPMNGGERGRAEIIVETDQPPTGGSFQVEPPSGVALQTPFTMNATKGWKDNPQDYPLKYTISYQINDEDPGTPVKIFTGIPPFIENVILPGGETTRALATAKAAVMLGDSQSKTLFQDVVDKIAETYNTGEDPAVARTSAIALRSEKPEFDFLVGEYLVLASLDDDENNQVSLGSDVIGTYSIWQSNDQFYYSACVGSAEIMSDLAKQVAGESLRGPLILLQFYNPVTGSQMAMEPLSVPMTFKIPVENVEVDEGDMLA</sequence>
<evidence type="ECO:0000256" key="1">
    <source>
        <dbReference type="ARBA" id="ARBA00004370"/>
    </source>
</evidence>
<organism evidence="7 8">
    <name type="scientific">Limulus polyphemus</name>
    <name type="common">Atlantic horseshoe crab</name>
    <dbReference type="NCBI Taxonomy" id="6850"/>
    <lineage>
        <taxon>Eukaryota</taxon>
        <taxon>Metazoa</taxon>
        <taxon>Ecdysozoa</taxon>
        <taxon>Arthropoda</taxon>
        <taxon>Chelicerata</taxon>
        <taxon>Merostomata</taxon>
        <taxon>Xiphosura</taxon>
        <taxon>Limulidae</taxon>
        <taxon>Limulus</taxon>
    </lineage>
</organism>
<dbReference type="InterPro" id="IPR002859">
    <property type="entry name" value="PKD/REJ-like"/>
</dbReference>
<comment type="subcellular location">
    <subcellularLocation>
        <location evidence="1">Membrane</location>
    </subcellularLocation>
</comment>
<keyword evidence="5" id="KW-0472">Membrane</keyword>
<keyword evidence="2" id="KW-0812">Transmembrane</keyword>
<reference evidence="8" key="1">
    <citation type="submission" date="2025-08" db="UniProtKB">
        <authorList>
            <consortium name="RefSeq"/>
        </authorList>
    </citation>
    <scope>IDENTIFICATION</scope>
    <source>
        <tissue evidence="8">Muscle</tissue>
    </source>
</reference>
<evidence type="ECO:0000256" key="5">
    <source>
        <dbReference type="ARBA" id="ARBA00023136"/>
    </source>
</evidence>